<dbReference type="InterPro" id="IPR051772">
    <property type="entry name" value="Gastrokine"/>
</dbReference>
<organism evidence="4 5">
    <name type="scientific">Lepidothrix coronata</name>
    <name type="common">blue-crowned manakin</name>
    <dbReference type="NCBI Taxonomy" id="321398"/>
    <lineage>
        <taxon>Eukaryota</taxon>
        <taxon>Metazoa</taxon>
        <taxon>Chordata</taxon>
        <taxon>Craniata</taxon>
        <taxon>Vertebrata</taxon>
        <taxon>Euteleostomi</taxon>
        <taxon>Archelosauria</taxon>
        <taxon>Archosauria</taxon>
        <taxon>Dinosauria</taxon>
        <taxon>Saurischia</taxon>
        <taxon>Theropoda</taxon>
        <taxon>Coelurosauria</taxon>
        <taxon>Aves</taxon>
        <taxon>Neognathae</taxon>
        <taxon>Neoaves</taxon>
        <taxon>Telluraves</taxon>
        <taxon>Australaves</taxon>
        <taxon>Passeriformes</taxon>
        <taxon>Pipridae</taxon>
        <taxon>Lepidothrix</taxon>
    </lineage>
</organism>
<evidence type="ECO:0000313" key="4">
    <source>
        <dbReference type="Proteomes" id="UP000504624"/>
    </source>
</evidence>
<proteinExistence type="predicted"/>
<evidence type="ECO:0000256" key="1">
    <source>
        <dbReference type="ARBA" id="ARBA00023157"/>
    </source>
</evidence>
<protein>
    <submittedName>
        <fullName evidence="5">Gastrokine-1-like</fullName>
    </submittedName>
</protein>
<feature type="region of interest" description="Disordered" evidence="2">
    <location>
        <begin position="21"/>
        <end position="50"/>
    </location>
</feature>
<dbReference type="Pfam" id="PF04089">
    <property type="entry name" value="BRICHOS"/>
    <property type="match status" value="1"/>
</dbReference>
<gene>
    <name evidence="5" type="primary">LOC108508466</name>
</gene>
<keyword evidence="1" id="KW-1015">Disulfide bond</keyword>
<evidence type="ECO:0000256" key="2">
    <source>
        <dbReference type="SAM" id="MobiDB-lite"/>
    </source>
</evidence>
<reference evidence="5" key="1">
    <citation type="submission" date="2025-08" db="UniProtKB">
        <authorList>
            <consortium name="RefSeq"/>
        </authorList>
    </citation>
    <scope>IDENTIFICATION</scope>
</reference>
<dbReference type="Proteomes" id="UP000504624">
    <property type="component" value="Unplaced"/>
</dbReference>
<dbReference type="Gene3D" id="3.30.390.150">
    <property type="match status" value="1"/>
</dbReference>
<accession>A0A6J0J3L2</accession>
<dbReference type="GeneID" id="108508466"/>
<feature type="compositionally biased region" description="Low complexity" evidence="2">
    <location>
        <begin position="32"/>
        <end position="42"/>
    </location>
</feature>
<dbReference type="PANTHER" id="PTHR16483">
    <property type="entry name" value="GASTROKINE 1"/>
    <property type="match status" value="1"/>
</dbReference>
<evidence type="ECO:0000259" key="3">
    <source>
        <dbReference type="PROSITE" id="PS50869"/>
    </source>
</evidence>
<dbReference type="PROSITE" id="PS50869">
    <property type="entry name" value="BRICHOS"/>
    <property type="match status" value="1"/>
</dbReference>
<dbReference type="InterPro" id="IPR007084">
    <property type="entry name" value="BRICHOS_dom"/>
</dbReference>
<keyword evidence="4" id="KW-1185">Reference proteome</keyword>
<feature type="domain" description="BRICHOS" evidence="3">
    <location>
        <begin position="130"/>
        <end position="223"/>
    </location>
</feature>
<dbReference type="RefSeq" id="XP_017692761.1">
    <property type="nucleotide sequence ID" value="XM_017837272.1"/>
</dbReference>
<sequence>MWRQFGPRLLARLDLLRNARAKTKARPKMPCPSLRTLLRSSPSKPPNTRLQVNLGPCVTLNVLKVVDLKYCNSNGQSDQQSQQTDNDHDIIFGGDGQISFGGGDSHISISGVSQSININSQTQEAIIEQKSKSLSWKSIWNYNTGVIATKVPQQNACYISVMNRTEMPSFDSLVKVAAQGGNLVSLGRPARKLTFVTSGSVNNLNSYGANTIAMCSGLTTYRAYEVQGECKQINSVSLSPGTFFPLGNDYCTSGPLPTPDGQKARASG</sequence>
<dbReference type="OrthoDB" id="8674753at2759"/>
<dbReference type="AlphaFoldDB" id="A0A6J0J3L2"/>
<evidence type="ECO:0000313" key="5">
    <source>
        <dbReference type="RefSeq" id="XP_017692761.1"/>
    </source>
</evidence>
<dbReference type="SMART" id="SM01039">
    <property type="entry name" value="BRICHOS"/>
    <property type="match status" value="1"/>
</dbReference>
<name>A0A6J0J3L2_9PASS</name>